<dbReference type="AlphaFoldDB" id="A0AAD8YZ72"/>
<dbReference type="Proteomes" id="UP001239994">
    <property type="component" value="Unassembled WGS sequence"/>
</dbReference>
<evidence type="ECO:0000259" key="2">
    <source>
        <dbReference type="PROSITE" id="PS50835"/>
    </source>
</evidence>
<sequence length="145" mass="15800">MLKDRGEEDPAASWGEGLPSFVKTPEDQTGISGGVASFVCQAVGEPKPRITWMKKGKKVSSQRFEVSEVGGARGGEAIPRCQSWVRGKSQDFFPSLHRLNCPSADRMPARLKERTASRQFNRGPRLILAMQVAGTARLGVVVCMP</sequence>
<dbReference type="FunFam" id="2.60.40.10:FF:000023">
    <property type="entry name" value="receptor-type tyrosine-protein phosphatase delta isoform X2"/>
    <property type="match status" value="1"/>
</dbReference>
<feature type="domain" description="Ig-like" evidence="2">
    <location>
        <begin position="19"/>
        <end position="60"/>
    </location>
</feature>
<dbReference type="InterPro" id="IPR013783">
    <property type="entry name" value="Ig-like_fold"/>
</dbReference>
<gene>
    <name evidence="3" type="ORF">P4O66_002357</name>
</gene>
<dbReference type="Gene3D" id="2.60.40.10">
    <property type="entry name" value="Immunoglobulins"/>
    <property type="match status" value="1"/>
</dbReference>
<organism evidence="3 4">
    <name type="scientific">Electrophorus voltai</name>
    <dbReference type="NCBI Taxonomy" id="2609070"/>
    <lineage>
        <taxon>Eukaryota</taxon>
        <taxon>Metazoa</taxon>
        <taxon>Chordata</taxon>
        <taxon>Craniata</taxon>
        <taxon>Vertebrata</taxon>
        <taxon>Euteleostomi</taxon>
        <taxon>Actinopterygii</taxon>
        <taxon>Neopterygii</taxon>
        <taxon>Teleostei</taxon>
        <taxon>Ostariophysi</taxon>
        <taxon>Gymnotiformes</taxon>
        <taxon>Gymnotoidei</taxon>
        <taxon>Gymnotidae</taxon>
        <taxon>Electrophorus</taxon>
    </lineage>
</organism>
<evidence type="ECO:0000313" key="4">
    <source>
        <dbReference type="Proteomes" id="UP001239994"/>
    </source>
</evidence>
<keyword evidence="4" id="KW-1185">Reference proteome</keyword>
<dbReference type="SUPFAM" id="SSF48726">
    <property type="entry name" value="Immunoglobulin"/>
    <property type="match status" value="1"/>
</dbReference>
<evidence type="ECO:0000256" key="1">
    <source>
        <dbReference type="SAM" id="MobiDB-lite"/>
    </source>
</evidence>
<protein>
    <recommendedName>
        <fullName evidence="2">Ig-like domain-containing protein</fullName>
    </recommendedName>
</protein>
<accession>A0AAD8YZ72</accession>
<name>A0AAD8YZ72_9TELE</name>
<dbReference type="PROSITE" id="PS50835">
    <property type="entry name" value="IG_LIKE"/>
    <property type="match status" value="1"/>
</dbReference>
<dbReference type="InterPro" id="IPR007110">
    <property type="entry name" value="Ig-like_dom"/>
</dbReference>
<comment type="caution">
    <text evidence="3">The sequence shown here is derived from an EMBL/GenBank/DDBJ whole genome shotgun (WGS) entry which is preliminary data.</text>
</comment>
<dbReference type="InterPro" id="IPR013098">
    <property type="entry name" value="Ig_I-set"/>
</dbReference>
<evidence type="ECO:0000313" key="3">
    <source>
        <dbReference type="EMBL" id="KAK1790048.1"/>
    </source>
</evidence>
<dbReference type="EMBL" id="JAROKS010000021">
    <property type="protein sequence ID" value="KAK1790048.1"/>
    <property type="molecule type" value="Genomic_DNA"/>
</dbReference>
<dbReference type="Pfam" id="PF07679">
    <property type="entry name" value="I-set"/>
    <property type="match status" value="1"/>
</dbReference>
<proteinExistence type="predicted"/>
<reference evidence="3" key="1">
    <citation type="submission" date="2023-03" db="EMBL/GenBank/DDBJ databases">
        <title>Electrophorus voltai genome.</title>
        <authorList>
            <person name="Bian C."/>
        </authorList>
    </citation>
    <scope>NUCLEOTIDE SEQUENCE</scope>
    <source>
        <strain evidence="3">CB-2022</strain>
        <tissue evidence="3">Muscle</tissue>
    </source>
</reference>
<dbReference type="InterPro" id="IPR036179">
    <property type="entry name" value="Ig-like_dom_sf"/>
</dbReference>
<feature type="region of interest" description="Disordered" evidence="1">
    <location>
        <begin position="1"/>
        <end position="26"/>
    </location>
</feature>